<evidence type="ECO:0000259" key="9">
    <source>
        <dbReference type="Pfam" id="PF01431"/>
    </source>
</evidence>
<evidence type="ECO:0000313" key="12">
    <source>
        <dbReference type="Proteomes" id="UP000638732"/>
    </source>
</evidence>
<keyword evidence="6" id="KW-0862">Zinc</keyword>
<dbReference type="EMBL" id="WWEO01000032">
    <property type="protein sequence ID" value="NCD67963.1"/>
    <property type="molecule type" value="Genomic_DNA"/>
</dbReference>
<dbReference type="PROSITE" id="PS51885">
    <property type="entry name" value="NEPRILYSIN"/>
    <property type="match status" value="1"/>
</dbReference>
<feature type="chain" id="PRO_5038098581" evidence="8">
    <location>
        <begin position="22"/>
        <end position="683"/>
    </location>
</feature>
<sequence length="683" mass="77581">MKIKPLLWLALPAVLSTACNSNTSQSTEDTTNRRTVFFDKAGMDTTVKPGDNFFEYANGAWLKKTEIPASETGWGLSKVLFNNTQKRLNEILQDAVKQNASKGSAEQKVGDLYSSGMDTVTIDKLGYTPVKPTLDKIDALKDYKELITYSAESYKDGDGYLFGFYVAPDDRNSKQDVPQFYQDGLGLPNRDYYFNTDADTKKIRDAYVIYITKLFTLTGVDAATAAKNAQDILKLETELAKSHSTPVELRDPIKNYHKFAVSDIQKQTPDVDLADVFKHMGFKTDSILVGQPKYDIALLKLLKSEPISIWKTKLKFMALSNSANYLSKDFRAASFEFNDKTLNGQKQPKERWKTMVATVDGGLGELLGQIYVKKYFTPDAKKRITDLVNNLQAVYKERIEKLDWMSPETKQKAIVKLNAFTKKIGYPDKWKNYDDVTIDKGTFYANMQSISKHNYKEMIDRVNKPVDKTKWGMTPPTLNAYYNPSFNEIVFPAGILQYPFFDKDADDAINYGGIGMVIGHEMTHGFDDQGSQYDKDGNLNVWWTKEDNAKFKAKTQAVAKQYDQYTVLNNMHVNGNLTLGENIADNGGVALAYEAFKRTPEGKSDKKIDGFTPDQRFFLSLAQIWRSKLRDESVRMRINNDPHSPPMYRVNGPISNTDAWYKAFDIKPGDKLYKPENARIKIW</sequence>
<evidence type="ECO:0000256" key="1">
    <source>
        <dbReference type="ARBA" id="ARBA00001947"/>
    </source>
</evidence>
<accession>A0A965ZCW3</accession>
<organism evidence="11 12">
    <name type="scientific">Mucilaginibacter agri</name>
    <dbReference type="NCBI Taxonomy" id="2695265"/>
    <lineage>
        <taxon>Bacteria</taxon>
        <taxon>Pseudomonadati</taxon>
        <taxon>Bacteroidota</taxon>
        <taxon>Sphingobacteriia</taxon>
        <taxon>Sphingobacteriales</taxon>
        <taxon>Sphingobacteriaceae</taxon>
        <taxon>Mucilaginibacter</taxon>
    </lineage>
</organism>
<dbReference type="InterPro" id="IPR024079">
    <property type="entry name" value="MetalloPept_cat_dom_sf"/>
</dbReference>
<dbReference type="PANTHER" id="PTHR11733:SF167">
    <property type="entry name" value="FI17812P1-RELATED"/>
    <property type="match status" value="1"/>
</dbReference>
<dbReference type="InterPro" id="IPR008753">
    <property type="entry name" value="Peptidase_M13_N"/>
</dbReference>
<comment type="cofactor">
    <cofactor evidence="1">
        <name>Zn(2+)</name>
        <dbReference type="ChEBI" id="CHEBI:29105"/>
    </cofactor>
</comment>
<reference evidence="11" key="2">
    <citation type="submission" date="2020-10" db="EMBL/GenBank/DDBJ databases">
        <title>Mucilaginibacter sp. nov., isolated from soil.</title>
        <authorList>
            <person name="Jeon C.O."/>
        </authorList>
    </citation>
    <scope>NUCLEOTIDE SEQUENCE</scope>
    <source>
        <strain evidence="11">R11</strain>
    </source>
</reference>
<dbReference type="AlphaFoldDB" id="A0A965ZCW3"/>
<evidence type="ECO:0000256" key="4">
    <source>
        <dbReference type="ARBA" id="ARBA00022723"/>
    </source>
</evidence>
<dbReference type="InterPro" id="IPR000718">
    <property type="entry name" value="Peptidase_M13"/>
</dbReference>
<comment type="similarity">
    <text evidence="2">Belongs to the peptidase M13 family.</text>
</comment>
<keyword evidence="8" id="KW-0732">Signal</keyword>
<keyword evidence="5" id="KW-0378">Hydrolase</keyword>
<proteinExistence type="inferred from homology"/>
<dbReference type="Gene3D" id="3.40.390.10">
    <property type="entry name" value="Collagenase (Catalytic Domain)"/>
    <property type="match status" value="1"/>
</dbReference>
<keyword evidence="4" id="KW-0479">Metal-binding</keyword>
<name>A0A965ZCW3_9SPHI</name>
<dbReference type="CDD" id="cd08662">
    <property type="entry name" value="M13"/>
    <property type="match status" value="1"/>
</dbReference>
<evidence type="ECO:0000256" key="5">
    <source>
        <dbReference type="ARBA" id="ARBA00022801"/>
    </source>
</evidence>
<evidence type="ECO:0000256" key="7">
    <source>
        <dbReference type="ARBA" id="ARBA00023049"/>
    </source>
</evidence>
<dbReference type="GO" id="GO:0005886">
    <property type="term" value="C:plasma membrane"/>
    <property type="evidence" value="ECO:0007669"/>
    <property type="project" value="TreeGrafter"/>
</dbReference>
<evidence type="ECO:0000256" key="6">
    <source>
        <dbReference type="ARBA" id="ARBA00022833"/>
    </source>
</evidence>
<dbReference type="InterPro" id="IPR018497">
    <property type="entry name" value="Peptidase_M13_C"/>
</dbReference>
<dbReference type="PRINTS" id="PR00786">
    <property type="entry name" value="NEPRILYSIN"/>
</dbReference>
<dbReference type="Pfam" id="PF01431">
    <property type="entry name" value="Peptidase_M13"/>
    <property type="match status" value="1"/>
</dbReference>
<dbReference type="RefSeq" id="WP_166583987.1">
    <property type="nucleotide sequence ID" value="NZ_WWEO01000032.1"/>
</dbReference>
<dbReference type="InterPro" id="IPR042089">
    <property type="entry name" value="Peptidase_M13_dom_2"/>
</dbReference>
<keyword evidence="3" id="KW-0645">Protease</keyword>
<dbReference type="SUPFAM" id="SSF55486">
    <property type="entry name" value="Metalloproteases ('zincins'), catalytic domain"/>
    <property type="match status" value="1"/>
</dbReference>
<evidence type="ECO:0000259" key="10">
    <source>
        <dbReference type="Pfam" id="PF05649"/>
    </source>
</evidence>
<evidence type="ECO:0000256" key="2">
    <source>
        <dbReference type="ARBA" id="ARBA00007357"/>
    </source>
</evidence>
<gene>
    <name evidence="11" type="ORF">GSY63_01180</name>
</gene>
<keyword evidence="7" id="KW-0482">Metalloprotease</keyword>
<protein>
    <submittedName>
        <fullName evidence="11">M13 family peptidase</fullName>
    </submittedName>
</protein>
<keyword evidence="12" id="KW-1185">Reference proteome</keyword>
<evidence type="ECO:0000256" key="3">
    <source>
        <dbReference type="ARBA" id="ARBA00022670"/>
    </source>
</evidence>
<dbReference type="PROSITE" id="PS51257">
    <property type="entry name" value="PROKAR_LIPOPROTEIN"/>
    <property type="match status" value="1"/>
</dbReference>
<dbReference type="GO" id="GO:0004222">
    <property type="term" value="F:metalloendopeptidase activity"/>
    <property type="evidence" value="ECO:0007669"/>
    <property type="project" value="InterPro"/>
</dbReference>
<dbReference type="Proteomes" id="UP000638732">
    <property type="component" value="Unassembled WGS sequence"/>
</dbReference>
<evidence type="ECO:0000256" key="8">
    <source>
        <dbReference type="SAM" id="SignalP"/>
    </source>
</evidence>
<reference evidence="11" key="1">
    <citation type="submission" date="2020-01" db="EMBL/GenBank/DDBJ databases">
        <authorList>
            <person name="Seo Y.L."/>
        </authorList>
    </citation>
    <scope>NUCLEOTIDE SEQUENCE</scope>
    <source>
        <strain evidence="11">R11</strain>
    </source>
</reference>
<feature type="signal peptide" evidence="8">
    <location>
        <begin position="1"/>
        <end position="21"/>
    </location>
</feature>
<dbReference type="Pfam" id="PF05649">
    <property type="entry name" value="Peptidase_M13_N"/>
    <property type="match status" value="1"/>
</dbReference>
<evidence type="ECO:0000313" key="11">
    <source>
        <dbReference type="EMBL" id="NCD67963.1"/>
    </source>
</evidence>
<dbReference type="Gene3D" id="1.10.1380.10">
    <property type="entry name" value="Neutral endopeptidase , domain2"/>
    <property type="match status" value="1"/>
</dbReference>
<dbReference type="GO" id="GO:0016485">
    <property type="term" value="P:protein processing"/>
    <property type="evidence" value="ECO:0007669"/>
    <property type="project" value="TreeGrafter"/>
</dbReference>
<feature type="domain" description="Peptidase M13 C-terminal" evidence="9">
    <location>
        <begin position="479"/>
        <end position="678"/>
    </location>
</feature>
<feature type="domain" description="Peptidase M13 N-terminal" evidence="10">
    <location>
        <begin position="49"/>
        <end position="427"/>
    </location>
</feature>
<comment type="caution">
    <text evidence="11">The sequence shown here is derived from an EMBL/GenBank/DDBJ whole genome shotgun (WGS) entry which is preliminary data.</text>
</comment>
<dbReference type="PANTHER" id="PTHR11733">
    <property type="entry name" value="ZINC METALLOPROTEASE FAMILY M13 NEPRILYSIN-RELATED"/>
    <property type="match status" value="1"/>
</dbReference>
<dbReference type="GO" id="GO:0046872">
    <property type="term" value="F:metal ion binding"/>
    <property type="evidence" value="ECO:0007669"/>
    <property type="project" value="UniProtKB-KW"/>
</dbReference>